<dbReference type="InterPro" id="IPR022028">
    <property type="entry name" value="DUF3604"/>
</dbReference>
<sequence>MARLRRPFEFKPLVASILFASTTLLGTAPLSFADDHGKKVEYSPYVNREFPTNVYFGETHLHTEVSVDAGTMTTSTQEDAFRFARGEEITTTHGLKARLSRPLDFIVVSDHAEMYGLMPALKKGDEAILSQPKGKEWSEKLKQDDPKKKFATAMEIVASLSEKQQPLKSDAVVKEAWQTYTALADKYNEPGRFTAIIGYEWTAIGGYNLHRNILFRSDAKAANKTIPFSQYDSQNPEDLWRALAEFEKQTGTRVMSIPHNGNLSNGRMFTVETFDGKPLTKEIAELRARFEKLVEVTQIKGDGETHPALSPNDEFANYETWDRSNLNGTEVKKQEMLRWEYAREALKTGIMLEDKLGVNPYKFGMIGSTDAHTAMAAVEEDNFFGKHSGVEPEPHRWEHLVIEAPDPKYNIYGWEQARPATPQCGPGKIPARPSLMPWSARKPTQPPARA</sequence>
<feature type="chain" id="PRO_5045554662" description="DUF3604 domain-containing protein" evidence="2">
    <location>
        <begin position="34"/>
        <end position="450"/>
    </location>
</feature>
<keyword evidence="2" id="KW-0732">Signal</keyword>
<dbReference type="SUPFAM" id="SSF89550">
    <property type="entry name" value="PHP domain-like"/>
    <property type="match status" value="1"/>
</dbReference>
<evidence type="ECO:0000313" key="4">
    <source>
        <dbReference type="Proteomes" id="UP001224392"/>
    </source>
</evidence>
<dbReference type="InterPro" id="IPR016195">
    <property type="entry name" value="Pol/histidinol_Pase-like"/>
</dbReference>
<dbReference type="EMBL" id="BSYJ01000002">
    <property type="protein sequence ID" value="GMG86829.1"/>
    <property type="molecule type" value="Genomic_DNA"/>
</dbReference>
<evidence type="ECO:0000256" key="1">
    <source>
        <dbReference type="SAM" id="MobiDB-lite"/>
    </source>
</evidence>
<proteinExistence type="predicted"/>
<name>A0ABQ6LXI8_9GAMM</name>
<evidence type="ECO:0000313" key="3">
    <source>
        <dbReference type="EMBL" id="GMG86829.1"/>
    </source>
</evidence>
<protein>
    <recommendedName>
        <fullName evidence="5">DUF3604 domain-containing protein</fullName>
    </recommendedName>
</protein>
<evidence type="ECO:0008006" key="5">
    <source>
        <dbReference type="Google" id="ProtNLM"/>
    </source>
</evidence>
<comment type="caution">
    <text evidence="3">The sequence shown here is derived from an EMBL/GenBank/DDBJ whole genome shotgun (WGS) entry which is preliminary data.</text>
</comment>
<gene>
    <name evidence="3" type="ORF">MNKW57_11500</name>
</gene>
<dbReference type="Gene3D" id="3.20.20.140">
    <property type="entry name" value="Metal-dependent hydrolases"/>
    <property type="match status" value="1"/>
</dbReference>
<organism evidence="3 4">
    <name type="scientific">Biformimicrobium ophioploci</name>
    <dbReference type="NCBI Taxonomy" id="3036711"/>
    <lineage>
        <taxon>Bacteria</taxon>
        <taxon>Pseudomonadati</taxon>
        <taxon>Pseudomonadota</taxon>
        <taxon>Gammaproteobacteria</taxon>
        <taxon>Cellvibrionales</taxon>
        <taxon>Microbulbiferaceae</taxon>
        <taxon>Biformimicrobium</taxon>
    </lineage>
</organism>
<dbReference type="RefSeq" id="WP_285763426.1">
    <property type="nucleotide sequence ID" value="NZ_BSYJ01000002.1"/>
</dbReference>
<keyword evidence="4" id="KW-1185">Reference proteome</keyword>
<evidence type="ECO:0000256" key="2">
    <source>
        <dbReference type="SAM" id="SignalP"/>
    </source>
</evidence>
<reference evidence="3 4" key="1">
    <citation type="submission" date="2023-04" db="EMBL/GenBank/DDBJ databases">
        <title>Marinobulbifer ophiurae gen. nov., sp. Nov., isolate from tissue of brittle star Ophioplocus japonicus.</title>
        <authorList>
            <person name="Kawano K."/>
            <person name="Sawayama S."/>
            <person name="Nakagawa S."/>
        </authorList>
    </citation>
    <scope>NUCLEOTIDE SEQUENCE [LARGE SCALE GENOMIC DNA]</scope>
    <source>
        <strain evidence="3 4">NKW57</strain>
    </source>
</reference>
<feature type="signal peptide" evidence="2">
    <location>
        <begin position="1"/>
        <end position="33"/>
    </location>
</feature>
<feature type="region of interest" description="Disordered" evidence="1">
    <location>
        <begin position="421"/>
        <end position="450"/>
    </location>
</feature>
<accession>A0ABQ6LXI8</accession>
<dbReference type="Pfam" id="PF12228">
    <property type="entry name" value="DUF3604"/>
    <property type="match status" value="1"/>
</dbReference>
<dbReference type="Proteomes" id="UP001224392">
    <property type="component" value="Unassembled WGS sequence"/>
</dbReference>